<reference evidence="3" key="1">
    <citation type="submission" date="2021-01" db="EMBL/GenBank/DDBJ databases">
        <authorList>
            <person name="Corre E."/>
            <person name="Pelletier E."/>
            <person name="Niang G."/>
            <person name="Scheremetjew M."/>
            <person name="Finn R."/>
            <person name="Kale V."/>
            <person name="Holt S."/>
            <person name="Cochrane G."/>
            <person name="Meng A."/>
            <person name="Brown T."/>
            <person name="Cohen L."/>
        </authorList>
    </citation>
    <scope>NUCLEOTIDE SEQUENCE</scope>
    <source>
        <strain evidence="3">CCMP1510</strain>
    </source>
</reference>
<proteinExistence type="predicted"/>
<keyword evidence="2" id="KW-0472">Membrane</keyword>
<organism evidence="3">
    <name type="scientific">Aureoumbra lagunensis</name>
    <dbReference type="NCBI Taxonomy" id="44058"/>
    <lineage>
        <taxon>Eukaryota</taxon>
        <taxon>Sar</taxon>
        <taxon>Stramenopiles</taxon>
        <taxon>Ochrophyta</taxon>
        <taxon>Pelagophyceae</taxon>
        <taxon>Pelagomonadales</taxon>
        <taxon>Aureoumbra</taxon>
    </lineage>
</organism>
<protein>
    <submittedName>
        <fullName evidence="3">Uncharacterized protein</fullName>
    </submittedName>
</protein>
<gene>
    <name evidence="3" type="ORF">ALAG00032_LOCUS9868</name>
</gene>
<evidence type="ECO:0000256" key="2">
    <source>
        <dbReference type="SAM" id="Phobius"/>
    </source>
</evidence>
<name>A0A7S3NM26_9STRA</name>
<keyword evidence="2" id="KW-1133">Transmembrane helix</keyword>
<keyword evidence="2" id="KW-0812">Transmembrane</keyword>
<feature type="compositionally biased region" description="Acidic residues" evidence="1">
    <location>
        <begin position="31"/>
        <end position="40"/>
    </location>
</feature>
<sequence length="213" mass="24438">MNTPTNASTVSAITSEDSNYSQNHIGLIENQYDDDNDDETGASSFSTPNRAAIVATPRRPIRSTFRPPSLAFRRQALPPTRLFREEARAAVDNTPTWLEYIFRYLFYVLNLAIDDQRQNEAAANIHIHLNRHQPPFRSYANMAFYLSCKLICVCFFSFALYVFSDTIKLPLQNITQPSRSYTNYESQSSPTLTNYEYDHKRSTDGAHYSSYCN</sequence>
<evidence type="ECO:0000256" key="1">
    <source>
        <dbReference type="SAM" id="MobiDB-lite"/>
    </source>
</evidence>
<evidence type="ECO:0000313" key="3">
    <source>
        <dbReference type="EMBL" id="CAE0369105.1"/>
    </source>
</evidence>
<dbReference type="AlphaFoldDB" id="A0A7S3NM26"/>
<accession>A0A7S3NM26</accession>
<feature type="region of interest" description="Disordered" evidence="1">
    <location>
        <begin position="30"/>
        <end position="49"/>
    </location>
</feature>
<feature type="transmembrane region" description="Helical" evidence="2">
    <location>
        <begin position="142"/>
        <end position="163"/>
    </location>
</feature>
<dbReference type="EMBL" id="HBIJ01014712">
    <property type="protein sequence ID" value="CAE0369105.1"/>
    <property type="molecule type" value="Transcribed_RNA"/>
</dbReference>